<evidence type="ECO:0000313" key="2">
    <source>
        <dbReference type="EMBL" id="QIJ71143.1"/>
    </source>
</evidence>
<dbReference type="Pfam" id="PF00582">
    <property type="entry name" value="Usp"/>
    <property type="match status" value="1"/>
</dbReference>
<dbReference type="SUPFAM" id="SSF52402">
    <property type="entry name" value="Adenine nucleotide alpha hydrolases-like"/>
    <property type="match status" value="1"/>
</dbReference>
<name>A0A6G7PUN6_9BACT</name>
<dbReference type="PANTHER" id="PTHR46268:SF6">
    <property type="entry name" value="UNIVERSAL STRESS PROTEIN UP12"/>
    <property type="match status" value="1"/>
</dbReference>
<dbReference type="PRINTS" id="PR01438">
    <property type="entry name" value="UNVRSLSTRESS"/>
</dbReference>
<accession>A0A6G7PUN6</accession>
<dbReference type="AlphaFoldDB" id="A0A6G7PUN6"/>
<dbReference type="CDD" id="cd00293">
    <property type="entry name" value="USP-like"/>
    <property type="match status" value="1"/>
</dbReference>
<dbReference type="InterPro" id="IPR006015">
    <property type="entry name" value="Universal_stress_UspA"/>
</dbReference>
<keyword evidence="3" id="KW-1185">Reference proteome</keyword>
<evidence type="ECO:0000313" key="3">
    <source>
        <dbReference type="Proteomes" id="UP000502179"/>
    </source>
</evidence>
<dbReference type="RefSeq" id="WP_166031365.1">
    <property type="nucleotide sequence ID" value="NZ_CP048877.1"/>
</dbReference>
<comment type="similarity">
    <text evidence="1">Belongs to the universal stress protein A family.</text>
</comment>
<dbReference type="EMBL" id="CP048877">
    <property type="protein sequence ID" value="QIJ71143.1"/>
    <property type="molecule type" value="Genomic_DNA"/>
</dbReference>
<proteinExistence type="inferred from homology"/>
<protein>
    <submittedName>
        <fullName evidence="2">Universal stress protein</fullName>
    </submittedName>
</protein>
<dbReference type="KEGG" id="tav:G4V39_02130"/>
<dbReference type="Proteomes" id="UP000502179">
    <property type="component" value="Chromosome"/>
</dbReference>
<dbReference type="InterPro" id="IPR006016">
    <property type="entry name" value="UspA"/>
</dbReference>
<dbReference type="PANTHER" id="PTHR46268">
    <property type="entry name" value="STRESS RESPONSE PROTEIN NHAX"/>
    <property type="match status" value="1"/>
</dbReference>
<sequence>MKTILVGYDGSQEAQKALETASELARCFGARLYILTVVPELFLPDIDIGTEVGLKLEEEMEQAARSQLEAVAAKVREKGLDFETLLEKGRPARVILEKAKEKGVDTIILGSRGTGLTKALLGSVSYKVAHHADCSVVLVR</sequence>
<dbReference type="Gene3D" id="3.40.50.620">
    <property type="entry name" value="HUPs"/>
    <property type="match status" value="1"/>
</dbReference>
<organism evidence="2 3">
    <name type="scientific">Thermosulfuriphilus ammonigenes</name>
    <dbReference type="NCBI Taxonomy" id="1936021"/>
    <lineage>
        <taxon>Bacteria</taxon>
        <taxon>Pseudomonadati</taxon>
        <taxon>Thermodesulfobacteriota</taxon>
        <taxon>Thermodesulfobacteria</taxon>
        <taxon>Thermodesulfobacteriales</taxon>
        <taxon>Thermodesulfobacteriaceae</taxon>
        <taxon>Thermosulfuriphilus</taxon>
    </lineage>
</organism>
<evidence type="ECO:0000256" key="1">
    <source>
        <dbReference type="ARBA" id="ARBA00008791"/>
    </source>
</evidence>
<gene>
    <name evidence="2" type="ORF">G4V39_02130</name>
</gene>
<dbReference type="InterPro" id="IPR014729">
    <property type="entry name" value="Rossmann-like_a/b/a_fold"/>
</dbReference>
<reference evidence="2 3" key="1">
    <citation type="submission" date="2020-02" db="EMBL/GenBank/DDBJ databases">
        <title>Genome analysis of Thermosulfuriphilus ammonigenes ST65T, an anaerobic thermophilic chemolithoautotrophic bacterium isolated from a deep-sea hydrothermal vent.</title>
        <authorList>
            <person name="Slobodkina G."/>
            <person name="Allioux M."/>
            <person name="Merkel A."/>
            <person name="Alain K."/>
            <person name="Jebbar M."/>
            <person name="Slobodkin A."/>
        </authorList>
    </citation>
    <scope>NUCLEOTIDE SEQUENCE [LARGE SCALE GENOMIC DNA]</scope>
    <source>
        <strain evidence="2 3">ST65</strain>
    </source>
</reference>